<dbReference type="Proteomes" id="UP000179807">
    <property type="component" value="Unassembled WGS sequence"/>
</dbReference>
<evidence type="ECO:0000313" key="3">
    <source>
        <dbReference type="Proteomes" id="UP000179807"/>
    </source>
</evidence>
<comment type="caution">
    <text evidence="2">The sequence shown here is derived from an EMBL/GenBank/DDBJ whole genome shotgun (WGS) entry which is preliminary data.</text>
</comment>
<gene>
    <name evidence="2" type="ORF">TRFO_29759</name>
</gene>
<dbReference type="EMBL" id="MLAK01000845">
    <property type="protein sequence ID" value="OHT02996.1"/>
    <property type="molecule type" value="Genomic_DNA"/>
</dbReference>
<sequence length="194" mass="22345">MYLLFLFFSLIFSEVQVTDILNGFWNISSFTLDSSGEEIGNSNFYDRLKVNKTSVSDVLNMFIYKNDRIRLNCTLTSEIYHNSPGIDSEGNNTFLVSCKQPHFDDSLFSEQINFTIGNKSQIESKGTINNHQYLLKVSSPKYMELTVYDTQIHQILLFKLLKMTPKRKLTAKHILSSISNIIITTIKFYILAIN</sequence>
<dbReference type="RefSeq" id="XP_068356132.1">
    <property type="nucleotide sequence ID" value="XM_068506966.1"/>
</dbReference>
<evidence type="ECO:0000256" key="1">
    <source>
        <dbReference type="SAM" id="SignalP"/>
    </source>
</evidence>
<keyword evidence="3" id="KW-1185">Reference proteome</keyword>
<accession>A0A1J4JZN9</accession>
<reference evidence="2" key="1">
    <citation type="submission" date="2016-10" db="EMBL/GenBank/DDBJ databases">
        <authorList>
            <person name="Benchimol M."/>
            <person name="Almeida L.G."/>
            <person name="Vasconcelos A.T."/>
            <person name="Perreira-Neves A."/>
            <person name="Rosa I.A."/>
            <person name="Tasca T."/>
            <person name="Bogo M.R."/>
            <person name="de Souza W."/>
        </authorList>
    </citation>
    <scope>NUCLEOTIDE SEQUENCE [LARGE SCALE GENOMIC DNA]</scope>
    <source>
        <strain evidence="2">K</strain>
    </source>
</reference>
<organism evidence="2 3">
    <name type="scientific">Tritrichomonas foetus</name>
    <dbReference type="NCBI Taxonomy" id="1144522"/>
    <lineage>
        <taxon>Eukaryota</taxon>
        <taxon>Metamonada</taxon>
        <taxon>Parabasalia</taxon>
        <taxon>Tritrichomonadida</taxon>
        <taxon>Tritrichomonadidae</taxon>
        <taxon>Tritrichomonas</taxon>
    </lineage>
</organism>
<protein>
    <recommendedName>
        <fullName evidence="4">Lipocalin/cytosolic fatty-acid binding domain-containing protein</fullName>
    </recommendedName>
</protein>
<evidence type="ECO:0000313" key="2">
    <source>
        <dbReference type="EMBL" id="OHT02996.1"/>
    </source>
</evidence>
<proteinExistence type="predicted"/>
<feature type="signal peptide" evidence="1">
    <location>
        <begin position="1"/>
        <end position="17"/>
    </location>
</feature>
<dbReference type="AlphaFoldDB" id="A0A1J4JZN9"/>
<name>A0A1J4JZN9_9EUKA</name>
<dbReference type="GeneID" id="94841670"/>
<dbReference type="VEuPathDB" id="TrichDB:TRFO_29759"/>
<evidence type="ECO:0008006" key="4">
    <source>
        <dbReference type="Google" id="ProtNLM"/>
    </source>
</evidence>
<keyword evidence="1" id="KW-0732">Signal</keyword>
<feature type="chain" id="PRO_5012498303" description="Lipocalin/cytosolic fatty-acid binding domain-containing protein" evidence="1">
    <location>
        <begin position="18"/>
        <end position="194"/>
    </location>
</feature>